<protein>
    <recommendedName>
        <fullName evidence="2">DDE-1 domain-containing protein</fullName>
    </recommendedName>
</protein>
<keyword evidence="4" id="KW-1185">Reference proteome</keyword>
<accession>A0ABD3GBZ5</accession>
<proteinExistence type="predicted"/>
<organism evidence="3 4">
    <name type="scientific">Riccia sorocarpa</name>
    <dbReference type="NCBI Taxonomy" id="122646"/>
    <lineage>
        <taxon>Eukaryota</taxon>
        <taxon>Viridiplantae</taxon>
        <taxon>Streptophyta</taxon>
        <taxon>Embryophyta</taxon>
        <taxon>Marchantiophyta</taxon>
        <taxon>Marchantiopsida</taxon>
        <taxon>Marchantiidae</taxon>
        <taxon>Marchantiales</taxon>
        <taxon>Ricciaceae</taxon>
        <taxon>Riccia</taxon>
    </lineage>
</organism>
<evidence type="ECO:0000256" key="1">
    <source>
        <dbReference type="SAM" id="MobiDB-lite"/>
    </source>
</evidence>
<feature type="region of interest" description="Disordered" evidence="1">
    <location>
        <begin position="31"/>
        <end position="60"/>
    </location>
</feature>
<name>A0ABD3GBZ5_9MARC</name>
<comment type="caution">
    <text evidence="3">The sequence shown here is derived from an EMBL/GenBank/DDBJ whole genome shotgun (WGS) entry which is preliminary data.</text>
</comment>
<feature type="domain" description="DDE-1" evidence="2">
    <location>
        <begin position="290"/>
        <end position="396"/>
    </location>
</feature>
<dbReference type="Proteomes" id="UP001633002">
    <property type="component" value="Unassembled WGS sequence"/>
</dbReference>
<feature type="compositionally biased region" description="Basic and acidic residues" evidence="1">
    <location>
        <begin position="31"/>
        <end position="48"/>
    </location>
</feature>
<reference evidence="3 4" key="1">
    <citation type="submission" date="2024-09" db="EMBL/GenBank/DDBJ databases">
        <title>Chromosome-scale assembly of Riccia sorocarpa.</title>
        <authorList>
            <person name="Paukszto L."/>
        </authorList>
    </citation>
    <scope>NUCLEOTIDE SEQUENCE [LARGE SCALE GENOMIC DNA]</scope>
    <source>
        <strain evidence="3">LP-2024</strain>
        <tissue evidence="3">Aerial parts of the thallus</tissue>
    </source>
</reference>
<dbReference type="Pfam" id="PF03184">
    <property type="entry name" value="DDE_1"/>
    <property type="match status" value="1"/>
</dbReference>
<dbReference type="AlphaFoldDB" id="A0ABD3GBZ5"/>
<evidence type="ECO:0000313" key="4">
    <source>
        <dbReference type="Proteomes" id="UP001633002"/>
    </source>
</evidence>
<dbReference type="EMBL" id="JBJQOH010000008">
    <property type="protein sequence ID" value="KAL3676680.1"/>
    <property type="molecule type" value="Genomic_DNA"/>
</dbReference>
<evidence type="ECO:0000259" key="2">
    <source>
        <dbReference type="Pfam" id="PF03184"/>
    </source>
</evidence>
<sequence length="421" mass="47625">MASSNLPSLFARQRVLNSRLLVVASPPHDEIPCIPEREPEQEASETPRSRSGKRAVQHVSTKQERQRVVKWMKAYAAEVGSEDSICSLAVKNFPTLFRQPNINANLQKTSRWWKAREQIISGIESEVSLNCISHRHLGIRKKVMLKADSGRGRKREDWSIWLYPLVLNEFRRLRAAGLKFSPFVLKLVAQNEFIDRSIAYHLGRLCRGFQSGELDENLQENADETYFVINMDNGHTLGFRGDENVKYADVVSGGVSMTMVVKVTGGRSARISSPFMIFQNDQCSYPIRGVPDNVPGVSYRSTKKSFMTTDCLVDYYNEGRANWADPGGATKVQWIDNVSSHNLTPEVQAALDNIRTQVRFLPENSTHLIQPCDSFVISKIKDAWTRMWEEYKLQMIVNGDWQGGGGPRTSGLLKIQGRRSS</sequence>
<evidence type="ECO:0000313" key="3">
    <source>
        <dbReference type="EMBL" id="KAL3676680.1"/>
    </source>
</evidence>
<dbReference type="InterPro" id="IPR004875">
    <property type="entry name" value="DDE_SF_endonuclease_dom"/>
</dbReference>
<gene>
    <name evidence="3" type="ORF">R1sor_026628</name>
</gene>